<reference evidence="1 2" key="1">
    <citation type="submission" date="2024-02" db="EMBL/GenBank/DDBJ databases">
        <title>de novo genome assembly of Solanum bulbocastanum strain 11H21.</title>
        <authorList>
            <person name="Hosaka A.J."/>
        </authorList>
    </citation>
    <scope>NUCLEOTIDE SEQUENCE [LARGE SCALE GENOMIC DNA]</scope>
    <source>
        <tissue evidence="1">Young leaves</tissue>
    </source>
</reference>
<sequence>MRLKLWWKMRIKPPNGIISI</sequence>
<evidence type="ECO:0000313" key="2">
    <source>
        <dbReference type="Proteomes" id="UP001371456"/>
    </source>
</evidence>
<keyword evidence="2" id="KW-1185">Reference proteome</keyword>
<proteinExistence type="predicted"/>
<protein>
    <submittedName>
        <fullName evidence="1">Uncharacterized protein</fullName>
    </submittedName>
</protein>
<accession>A0AAN8TCW3</accession>
<organism evidence="1 2">
    <name type="scientific">Solanum bulbocastanum</name>
    <name type="common">Wild potato</name>
    <dbReference type="NCBI Taxonomy" id="147425"/>
    <lineage>
        <taxon>Eukaryota</taxon>
        <taxon>Viridiplantae</taxon>
        <taxon>Streptophyta</taxon>
        <taxon>Embryophyta</taxon>
        <taxon>Tracheophyta</taxon>
        <taxon>Spermatophyta</taxon>
        <taxon>Magnoliopsida</taxon>
        <taxon>eudicotyledons</taxon>
        <taxon>Gunneridae</taxon>
        <taxon>Pentapetalae</taxon>
        <taxon>asterids</taxon>
        <taxon>lamiids</taxon>
        <taxon>Solanales</taxon>
        <taxon>Solanaceae</taxon>
        <taxon>Solanoideae</taxon>
        <taxon>Solaneae</taxon>
        <taxon>Solanum</taxon>
    </lineage>
</organism>
<dbReference type="EMBL" id="JBANQN010000006">
    <property type="protein sequence ID" value="KAK6786198.1"/>
    <property type="molecule type" value="Genomic_DNA"/>
</dbReference>
<dbReference type="Proteomes" id="UP001371456">
    <property type="component" value="Unassembled WGS sequence"/>
</dbReference>
<gene>
    <name evidence="1" type="ORF">RDI58_014723</name>
</gene>
<evidence type="ECO:0000313" key="1">
    <source>
        <dbReference type="EMBL" id="KAK6786198.1"/>
    </source>
</evidence>
<name>A0AAN8TCW3_SOLBU</name>
<dbReference type="AlphaFoldDB" id="A0AAN8TCW3"/>
<comment type="caution">
    <text evidence="1">The sequence shown here is derived from an EMBL/GenBank/DDBJ whole genome shotgun (WGS) entry which is preliminary data.</text>
</comment>